<comment type="caution">
    <text evidence="3">The sequence shown here is derived from an EMBL/GenBank/DDBJ whole genome shotgun (WGS) entry which is preliminary data.</text>
</comment>
<comment type="pathway">
    <text evidence="1">Protein modification; protein glycosylation.</text>
</comment>
<evidence type="ECO:0000256" key="1">
    <source>
        <dbReference type="RuleBase" id="RU361142"/>
    </source>
</evidence>
<dbReference type="Proteomes" id="UP000325313">
    <property type="component" value="Unassembled WGS sequence"/>
</dbReference>
<dbReference type="PANTHER" id="PTHR10830">
    <property type="entry name" value="DOLICHYL-DIPHOSPHOOLIGOSACCHARIDE--PROTEIN GLYCOSYLTRANSFERASE 48 KDA SUBUNIT"/>
    <property type="match status" value="1"/>
</dbReference>
<evidence type="ECO:0000313" key="4">
    <source>
        <dbReference type="Proteomes" id="UP000325313"/>
    </source>
</evidence>
<comment type="similarity">
    <text evidence="1">Belongs to the DDOST 48 kDa subunit family.</text>
</comment>
<dbReference type="Pfam" id="PF03345">
    <property type="entry name" value="OST48_N"/>
    <property type="match status" value="1"/>
</dbReference>
<name>A0A5B0RMS2_PUCGR</name>
<protein>
    <recommendedName>
        <fullName evidence="1">Dolichyl-diphosphooligosaccharide--protein glycosyltransferase subunit WBP1</fullName>
        <shortName evidence="1">Oligosaccharyl transferase subunit WBP1</shortName>
    </recommendedName>
</protein>
<comment type="function">
    <text evidence="1">Subunit of the oligosaccharyl transferase (OST) complex that catalyzes the initial transfer of a defined glycan (Glc(3)Man(9)GlcNAc(2) in eukaryotes) from the lipid carrier dolichol-pyrophosphate to an asparagine residue within an Asn-X-Ser/Thr consensus motif in nascent polypeptide chains, the first step in protein N-glycosylation. N-glycosylation occurs cotranslationally and the complex associates with the Sec61 complex at the channel-forming translocon complex that mediates protein translocation across the endoplasmic reticulum (ER).</text>
</comment>
<proteinExistence type="inferred from homology"/>
<reference evidence="3 4" key="1">
    <citation type="submission" date="2019-05" db="EMBL/GenBank/DDBJ databases">
        <title>Emergence of the Ug99 lineage of the wheat stem rust pathogen through somatic hybridization.</title>
        <authorList>
            <person name="Li F."/>
            <person name="Upadhyaya N.M."/>
            <person name="Sperschneider J."/>
            <person name="Matny O."/>
            <person name="Nguyen-Phuc H."/>
            <person name="Mago R."/>
            <person name="Raley C."/>
            <person name="Miller M.E."/>
            <person name="Silverstein K.A.T."/>
            <person name="Henningsen E."/>
            <person name="Hirsch C.D."/>
            <person name="Visser B."/>
            <person name="Pretorius Z.A."/>
            <person name="Steffenson B.J."/>
            <person name="Schwessinger B."/>
            <person name="Dodds P.N."/>
            <person name="Figueroa M."/>
        </authorList>
    </citation>
    <scope>NUCLEOTIDE SEQUENCE [LARGE SCALE GENOMIC DNA]</scope>
    <source>
        <strain evidence="3 4">Ug99</strain>
    </source>
</reference>
<dbReference type="EMBL" id="VDEP01000171">
    <property type="protein sequence ID" value="KAA1126428.1"/>
    <property type="molecule type" value="Genomic_DNA"/>
</dbReference>
<comment type="subcellular location">
    <subcellularLocation>
        <location evidence="1">Endoplasmic reticulum membrane</location>
        <topology evidence="1">Single-pass type I membrane protein</topology>
    </subcellularLocation>
</comment>
<dbReference type="UniPathway" id="UPA00378"/>
<dbReference type="InterPro" id="IPR005013">
    <property type="entry name" value="DDOST_48_kDa_subunit"/>
</dbReference>
<sequence>MYATSHSLLKTFHRILIKGHSAWPNNLKIIDCLLSDRAAFPADLSPQALVQFLEDGGTILLAGSTNLSEYWRDFGQDFDVDFDDQASLVVVNFHHLDHDPLTTYTSIETNLLIEDQIVIPPSLRSTNIPVLFRGIGHAVGKNPLVMSVLRASPLA</sequence>
<dbReference type="GO" id="GO:0016740">
    <property type="term" value="F:transferase activity"/>
    <property type="evidence" value="ECO:0007669"/>
    <property type="project" value="UniProtKB-KW"/>
</dbReference>
<organism evidence="3 4">
    <name type="scientific">Puccinia graminis f. sp. tritici</name>
    <dbReference type="NCBI Taxonomy" id="56615"/>
    <lineage>
        <taxon>Eukaryota</taxon>
        <taxon>Fungi</taxon>
        <taxon>Dikarya</taxon>
        <taxon>Basidiomycota</taxon>
        <taxon>Pucciniomycotina</taxon>
        <taxon>Pucciniomycetes</taxon>
        <taxon>Pucciniales</taxon>
        <taxon>Pucciniaceae</taxon>
        <taxon>Puccinia</taxon>
    </lineage>
</organism>
<comment type="subunit">
    <text evidence="1">Component of the oligosaccharyltransferase (OST) complex.</text>
</comment>
<keyword evidence="1" id="KW-0256">Endoplasmic reticulum</keyword>
<dbReference type="PANTHER" id="PTHR10830:SF0">
    <property type="entry name" value="DOLICHYL-DIPHOSPHOOLIGOSACCHARIDE--PROTEIN GLYCOSYLTRANSFERASE 48 KDA SUBUNIT"/>
    <property type="match status" value="1"/>
</dbReference>
<accession>A0A5B0RMS2</accession>
<dbReference type="AlphaFoldDB" id="A0A5B0RMS2"/>
<dbReference type="GO" id="GO:0008250">
    <property type="term" value="C:oligosaccharyltransferase complex"/>
    <property type="evidence" value="ECO:0007669"/>
    <property type="project" value="TreeGrafter"/>
</dbReference>
<dbReference type="InterPro" id="IPR055457">
    <property type="entry name" value="OST48_N"/>
</dbReference>
<gene>
    <name evidence="3" type="primary">WBP1_1</name>
    <name evidence="3" type="ORF">PGTUg99_010478</name>
</gene>
<keyword evidence="3" id="KW-0808">Transferase</keyword>
<dbReference type="GO" id="GO:0018279">
    <property type="term" value="P:protein N-linked glycosylation via asparagine"/>
    <property type="evidence" value="ECO:0007669"/>
    <property type="project" value="UniProtKB-UniRule"/>
</dbReference>
<evidence type="ECO:0000259" key="2">
    <source>
        <dbReference type="Pfam" id="PF03345"/>
    </source>
</evidence>
<evidence type="ECO:0000313" key="3">
    <source>
        <dbReference type="EMBL" id="KAA1126428.1"/>
    </source>
</evidence>
<feature type="domain" description="OST48 N-terminal" evidence="2">
    <location>
        <begin position="38"/>
        <end position="153"/>
    </location>
</feature>